<evidence type="ECO:0000313" key="3">
    <source>
        <dbReference type="Proteomes" id="UP000184509"/>
    </source>
</evidence>
<feature type="compositionally biased region" description="Basic and acidic residues" evidence="1">
    <location>
        <begin position="260"/>
        <end position="273"/>
    </location>
</feature>
<evidence type="ECO:0000313" key="2">
    <source>
        <dbReference type="EMBL" id="SHE38806.1"/>
    </source>
</evidence>
<dbReference type="PROSITE" id="PS51257">
    <property type="entry name" value="PROKAR_LIPOPROTEIN"/>
    <property type="match status" value="1"/>
</dbReference>
<dbReference type="Pfam" id="PF20245">
    <property type="entry name" value="DUF6600"/>
    <property type="match status" value="1"/>
</dbReference>
<dbReference type="Proteomes" id="UP000184509">
    <property type="component" value="Unassembled WGS sequence"/>
</dbReference>
<feature type="compositionally biased region" description="Basic and acidic residues" evidence="1">
    <location>
        <begin position="349"/>
        <end position="384"/>
    </location>
</feature>
<dbReference type="EMBL" id="FQTV01000001">
    <property type="protein sequence ID" value="SHE38806.1"/>
    <property type="molecule type" value="Genomic_DNA"/>
</dbReference>
<dbReference type="AlphaFoldDB" id="A0A1M4T2W8"/>
<sequence>MKTNTTICALIFVLTTSCATLSRDTYYDETPVSFQIFYDQLGSYGQWVDYPDYGYIWIPYVRETFAPYSTNGYWVLTQYGWSWISDYNWGWAVFHYGRWGFNNALGWFWVPGYEWGPSWVYWLHGNGYYGWSPIGPGMGINFIFDGRYDRYHDHWCFVRERDFGRRNIYRYYVDQSGHEKIMRTSTVIDRTYNYRRRNATYNYGPDRESVQRASGTTVNRYSVRESNRPGQEIRNNELRIYRPQIDRNRNTRETAPSRVIKRDDVIRTPDREIPNQNLRINPINGPIKQPEKKDIPQKINAPTVPRRDVDQPERVPRTSPTDVNRPVRQQDATPQRRTEPAQDRTVTPRRSDAPARQSRTTERQETKRQETSKPERNTGTERRR</sequence>
<dbReference type="InterPro" id="IPR046535">
    <property type="entry name" value="DUF6600"/>
</dbReference>
<organism evidence="2 3">
    <name type="scientific">Bacteroides luti</name>
    <dbReference type="NCBI Taxonomy" id="1297750"/>
    <lineage>
        <taxon>Bacteria</taxon>
        <taxon>Pseudomonadati</taxon>
        <taxon>Bacteroidota</taxon>
        <taxon>Bacteroidia</taxon>
        <taxon>Bacteroidales</taxon>
        <taxon>Bacteroidaceae</taxon>
        <taxon>Bacteroides</taxon>
    </lineage>
</organism>
<dbReference type="STRING" id="1297750.SAMN05444405_101268"/>
<dbReference type="RefSeq" id="WP_073398706.1">
    <property type="nucleotide sequence ID" value="NZ_FQTV01000001.1"/>
</dbReference>
<proteinExistence type="predicted"/>
<protein>
    <submittedName>
        <fullName evidence="2">Uncharacterized protein</fullName>
    </submittedName>
</protein>
<reference evidence="2 3" key="1">
    <citation type="submission" date="2016-11" db="EMBL/GenBank/DDBJ databases">
        <authorList>
            <person name="Jaros S."/>
            <person name="Januszkiewicz K."/>
            <person name="Wedrychowicz H."/>
        </authorList>
    </citation>
    <scope>NUCLEOTIDE SEQUENCE [LARGE SCALE GENOMIC DNA]</scope>
    <source>
        <strain evidence="2 3">DSM 26991</strain>
    </source>
</reference>
<feature type="region of interest" description="Disordered" evidence="1">
    <location>
        <begin position="243"/>
        <end position="384"/>
    </location>
</feature>
<dbReference type="OrthoDB" id="5485224at2"/>
<feature type="compositionally biased region" description="Basic and acidic residues" evidence="1">
    <location>
        <begin position="243"/>
        <end position="252"/>
    </location>
</feature>
<feature type="compositionally biased region" description="Basic and acidic residues" evidence="1">
    <location>
        <begin position="305"/>
        <end position="316"/>
    </location>
</feature>
<name>A0A1M4T2W8_9BACE</name>
<accession>A0A1M4T2W8</accession>
<gene>
    <name evidence="2" type="ORF">SAMN05444405_101268</name>
</gene>
<keyword evidence="3" id="KW-1185">Reference proteome</keyword>
<evidence type="ECO:0000256" key="1">
    <source>
        <dbReference type="SAM" id="MobiDB-lite"/>
    </source>
</evidence>